<protein>
    <submittedName>
        <fullName evidence="4">Ribosome recycling factor</fullName>
    </submittedName>
</protein>
<sequence>METLNEILFSCKKEMNNSFEKFKEEINRIRLGGKSISDYIGKIKVKCYGTYVPLWEISNITVVDNMNIHIHPWDRSNILDIEKFMIEANLGFMITNKGEYIHIHIPILTEETRKNILKKIKIQTEEEKISIRIIRKKNNRFIKKLNFSDDEKKKGEIQIQKTTNEFIRKIDDFFLHKKENILKI</sequence>
<dbReference type="EMBL" id="MN042880">
    <property type="protein sequence ID" value="QID56860.1"/>
    <property type="molecule type" value="Genomic_DNA"/>
</dbReference>
<dbReference type="SUPFAM" id="SSF55194">
    <property type="entry name" value="Ribosome recycling factor, RRF"/>
    <property type="match status" value="1"/>
</dbReference>
<dbReference type="InterPro" id="IPR036191">
    <property type="entry name" value="RRF_sf"/>
</dbReference>
<proteinExistence type="inferred from homology"/>
<reference evidence="4" key="1">
    <citation type="journal article" date="2020" name="Biol. Lett.">
        <title>Evolutionary rates are correlated between cockroach symbionts and mitochondrial genomes.</title>
        <authorList>
            <person name="Arab D.A."/>
            <person name="Bourguignon T."/>
            <person name="Wang Z."/>
            <person name="Ho S.Y.W."/>
            <person name="Lo N."/>
        </authorList>
    </citation>
    <scope>NUCLEOTIDE SEQUENCE</scope>
    <source>
        <strain evidence="4">DHOG342</strain>
    </source>
</reference>
<dbReference type="GO" id="GO:0043023">
    <property type="term" value="F:ribosomal large subunit binding"/>
    <property type="evidence" value="ECO:0007669"/>
    <property type="project" value="TreeGrafter"/>
</dbReference>
<evidence type="ECO:0000256" key="2">
    <source>
        <dbReference type="ARBA" id="ARBA00022917"/>
    </source>
</evidence>
<dbReference type="PANTHER" id="PTHR20982">
    <property type="entry name" value="RIBOSOME RECYCLING FACTOR"/>
    <property type="match status" value="1"/>
</dbReference>
<organism evidence="4">
    <name type="scientific">Blattabacterium sp.</name>
    <name type="common">Amazonina sp.</name>
    <dbReference type="NCBI Taxonomy" id="2712787"/>
    <lineage>
        <taxon>Bacteria</taxon>
        <taxon>Pseudomonadati</taxon>
        <taxon>Bacteroidota</taxon>
        <taxon>Flavobacteriia</taxon>
        <taxon>Flavobacteriales</taxon>
        <taxon>Blattabacteriaceae</taxon>
        <taxon>Blattabacterium</taxon>
    </lineage>
</organism>
<dbReference type="InterPro" id="IPR002661">
    <property type="entry name" value="Ribosome_recyc_fac"/>
</dbReference>
<accession>A0A6G6BXZ0</accession>
<evidence type="ECO:0000259" key="3">
    <source>
        <dbReference type="Pfam" id="PF01765"/>
    </source>
</evidence>
<feature type="domain" description="Ribosome recycling factor" evidence="3">
    <location>
        <begin position="22"/>
        <end position="182"/>
    </location>
</feature>
<dbReference type="PANTHER" id="PTHR20982:SF3">
    <property type="entry name" value="MITOCHONDRIAL RIBOSOME RECYCLING FACTOR PSEUDO 1"/>
    <property type="match status" value="1"/>
</dbReference>
<dbReference type="Pfam" id="PF01765">
    <property type="entry name" value="RRF"/>
    <property type="match status" value="1"/>
</dbReference>
<dbReference type="Gene3D" id="3.30.1360.40">
    <property type="match status" value="1"/>
</dbReference>
<comment type="similarity">
    <text evidence="1">Belongs to the RRF family.</text>
</comment>
<keyword evidence="2" id="KW-0648">Protein biosynthesis</keyword>
<evidence type="ECO:0000256" key="1">
    <source>
        <dbReference type="ARBA" id="ARBA00005912"/>
    </source>
</evidence>
<name>A0A6G6BXZ0_9FLAO</name>
<dbReference type="GO" id="GO:0006412">
    <property type="term" value="P:translation"/>
    <property type="evidence" value="ECO:0007669"/>
    <property type="project" value="UniProtKB-KW"/>
</dbReference>
<evidence type="ECO:0000313" key="4">
    <source>
        <dbReference type="EMBL" id="QID56860.1"/>
    </source>
</evidence>
<dbReference type="Gene3D" id="1.10.132.20">
    <property type="entry name" value="Ribosome-recycling factor"/>
    <property type="match status" value="1"/>
</dbReference>
<dbReference type="InterPro" id="IPR023584">
    <property type="entry name" value="Ribosome_recyc_fac_dom"/>
</dbReference>
<dbReference type="AlphaFoldDB" id="A0A6G6BXZ0"/>
<feature type="non-terminal residue" evidence="4">
    <location>
        <position position="184"/>
    </location>
</feature>